<sequence>MEAIAIACPKTNLARGRSVDGLSQSLVTQGFEYHLGVLHSGATVFLQCCRKTSLVATETMVTE</sequence>
<organism evidence="1 2">
    <name type="scientific">Aspergillus kawachii</name>
    <name type="common">White koji mold</name>
    <name type="synonym">Aspergillus awamori var. kawachi</name>
    <dbReference type="NCBI Taxonomy" id="1069201"/>
    <lineage>
        <taxon>Eukaryota</taxon>
        <taxon>Fungi</taxon>
        <taxon>Dikarya</taxon>
        <taxon>Ascomycota</taxon>
        <taxon>Pezizomycotina</taxon>
        <taxon>Eurotiomycetes</taxon>
        <taxon>Eurotiomycetidae</taxon>
        <taxon>Eurotiales</taxon>
        <taxon>Aspergillaceae</taxon>
        <taxon>Aspergillus</taxon>
        <taxon>Aspergillus subgen. Circumdati</taxon>
    </lineage>
</organism>
<evidence type="ECO:0000313" key="1">
    <source>
        <dbReference type="EMBL" id="GAT26100.1"/>
    </source>
</evidence>
<evidence type="ECO:0000313" key="2">
    <source>
        <dbReference type="Proteomes" id="UP000075230"/>
    </source>
</evidence>
<gene>
    <name evidence="1" type="ORF">RIB2604_02006790</name>
</gene>
<accession>A0A146FJG0</accession>
<proteinExistence type="predicted"/>
<dbReference type="AlphaFoldDB" id="A0A146FJG0"/>
<dbReference type="EMBL" id="BCWF01000020">
    <property type="protein sequence ID" value="GAT26100.1"/>
    <property type="molecule type" value="Genomic_DNA"/>
</dbReference>
<reference evidence="2" key="2">
    <citation type="submission" date="2016-02" db="EMBL/GenBank/DDBJ databases">
        <title>Genome sequencing of Aspergillus luchuensis NBRC 4314.</title>
        <authorList>
            <person name="Yamada O."/>
        </authorList>
    </citation>
    <scope>NUCLEOTIDE SEQUENCE [LARGE SCALE GENOMIC DNA]</scope>
    <source>
        <strain evidence="2">RIB 2604</strain>
    </source>
</reference>
<dbReference type="Proteomes" id="UP000075230">
    <property type="component" value="Unassembled WGS sequence"/>
</dbReference>
<reference evidence="1 2" key="1">
    <citation type="journal article" date="2016" name="DNA Res.">
        <title>Genome sequence of Aspergillus luchuensis NBRC 4314.</title>
        <authorList>
            <person name="Yamada O."/>
            <person name="Machida M."/>
            <person name="Hosoyama A."/>
            <person name="Goto M."/>
            <person name="Takahashi T."/>
            <person name="Futagami T."/>
            <person name="Yamagata Y."/>
            <person name="Takeuchi M."/>
            <person name="Kobayashi T."/>
            <person name="Koike H."/>
            <person name="Abe K."/>
            <person name="Asai K."/>
            <person name="Arita M."/>
            <person name="Fujita N."/>
            <person name="Fukuda K."/>
            <person name="Higa K."/>
            <person name="Horikawa H."/>
            <person name="Ishikawa T."/>
            <person name="Jinno K."/>
            <person name="Kato Y."/>
            <person name="Kirimura K."/>
            <person name="Mizutani O."/>
            <person name="Nakasone K."/>
            <person name="Sano M."/>
            <person name="Shiraishi Y."/>
            <person name="Tsukahara M."/>
            <person name="Gomi K."/>
        </authorList>
    </citation>
    <scope>NUCLEOTIDE SEQUENCE [LARGE SCALE GENOMIC DNA]</scope>
    <source>
        <strain evidence="1 2">RIB 2604</strain>
    </source>
</reference>
<name>A0A146FJG0_ASPKA</name>
<comment type="caution">
    <text evidence="1">The sequence shown here is derived from an EMBL/GenBank/DDBJ whole genome shotgun (WGS) entry which is preliminary data.</text>
</comment>
<protein>
    <submittedName>
        <fullName evidence="1">Amino acid transporter</fullName>
    </submittedName>
</protein>